<dbReference type="InterPro" id="IPR001091">
    <property type="entry name" value="RM_Methyltransferase"/>
</dbReference>
<name>A0A6M3M5L3_9ZZZZ</name>
<organism evidence="5">
    <name type="scientific">viral metagenome</name>
    <dbReference type="NCBI Taxonomy" id="1070528"/>
    <lineage>
        <taxon>unclassified sequences</taxon>
        <taxon>metagenomes</taxon>
        <taxon>organismal metagenomes</taxon>
    </lineage>
</organism>
<dbReference type="InterPro" id="IPR015840">
    <property type="entry name" value="DNA_MeTrfase_ParB"/>
</dbReference>
<dbReference type="InterPro" id="IPR036086">
    <property type="entry name" value="ParB/Sulfiredoxin_sf"/>
</dbReference>
<dbReference type="GO" id="GO:0003677">
    <property type="term" value="F:DNA binding"/>
    <property type="evidence" value="ECO:0007669"/>
    <property type="project" value="InterPro"/>
</dbReference>
<keyword evidence="2 5" id="KW-0489">Methyltransferase</keyword>
<reference evidence="5" key="1">
    <citation type="submission" date="2020-03" db="EMBL/GenBank/DDBJ databases">
        <title>The deep terrestrial virosphere.</title>
        <authorList>
            <person name="Holmfeldt K."/>
            <person name="Nilsson E."/>
            <person name="Simone D."/>
            <person name="Lopez-Fernandez M."/>
            <person name="Wu X."/>
            <person name="de Brujin I."/>
            <person name="Lundin D."/>
            <person name="Andersson A."/>
            <person name="Bertilsson S."/>
            <person name="Dopson M."/>
        </authorList>
    </citation>
    <scope>NUCLEOTIDE SEQUENCE</scope>
    <source>
        <strain evidence="5">MM171A00153</strain>
    </source>
</reference>
<accession>A0A6M3M5L3</accession>
<dbReference type="SUPFAM" id="SSF53335">
    <property type="entry name" value="S-adenosyl-L-methionine-dependent methyltransferases"/>
    <property type="match status" value="1"/>
</dbReference>
<evidence type="ECO:0000256" key="1">
    <source>
        <dbReference type="ARBA" id="ARBA00006594"/>
    </source>
</evidence>
<dbReference type="Gene3D" id="3.40.50.150">
    <property type="entry name" value="Vaccinia Virus protein VP39"/>
    <property type="match status" value="1"/>
</dbReference>
<evidence type="ECO:0000313" key="5">
    <source>
        <dbReference type="EMBL" id="QJB01025.1"/>
    </source>
</evidence>
<gene>
    <name evidence="5" type="ORF">MM171A00153_0044</name>
</gene>
<feature type="domain" description="DNA methylase N-4/N-6" evidence="4">
    <location>
        <begin position="216"/>
        <end position="420"/>
    </location>
</feature>
<protein>
    <submittedName>
        <fullName evidence="5">Putative methyltransferase</fullName>
    </submittedName>
</protein>
<evidence type="ECO:0000259" key="4">
    <source>
        <dbReference type="Pfam" id="PF01555"/>
    </source>
</evidence>
<dbReference type="PROSITE" id="PS00092">
    <property type="entry name" value="N6_MTASE"/>
    <property type="match status" value="1"/>
</dbReference>
<keyword evidence="3 5" id="KW-0808">Transferase</keyword>
<dbReference type="PRINTS" id="PR00508">
    <property type="entry name" value="S21N4MTFRASE"/>
</dbReference>
<comment type="similarity">
    <text evidence="1">Belongs to the N(4)/N(6)-methyltransferase family.</text>
</comment>
<proteinExistence type="inferred from homology"/>
<dbReference type="InterPro" id="IPR029063">
    <property type="entry name" value="SAM-dependent_MTases_sf"/>
</dbReference>
<dbReference type="Gene3D" id="3.90.1530.10">
    <property type="entry name" value="Conserved hypothetical protein from pyrococcus furiosus pfu- 392566-001, ParB domain"/>
    <property type="match status" value="1"/>
</dbReference>
<dbReference type="SUPFAM" id="SSF110849">
    <property type="entry name" value="ParB/Sulfiredoxin"/>
    <property type="match status" value="1"/>
</dbReference>
<sequence>MAKEKRARKPAGLPMRIEMVRLSELERWPRNPKLHAEEQIGKSIDRFGFVAPILVDERSGRIVAGHGRLDALLVRKAAGDRPPDRVEERDGDWLVPVVRGLEFASDQEAEAYLLADNQLTMAAGWDEEALAEILNDWDVDVSLDGLGFDQELLDSLGVRAPAEPEESQGDSDAIPEVPAEPVSRAGDLWVCGDHRVLCGDSTEADQVGRLVDGQPVSLLLTDPPYGVSYADKNKFLNAIDKGNRIQDEIEGDHQTVEEMAVLWLAAFRQAFDVCAPGAAYYVCSPQGGELMLMMMMSIRDAKFLLKHAIIWAKNNHVLGRSDYHYKHEPILYGWKPGAGHKFYGGTGETSLWEIDRPSQSKLHPTMKPVALFERPVKNSSQTGERVYDPFLGSGTTMIACETLGRRCLGMEIDPRYVDVVVRRWEEFTGQKAVLEGMGKTFDEVTKQRQKGRRRT</sequence>
<evidence type="ECO:0000256" key="3">
    <source>
        <dbReference type="ARBA" id="ARBA00022679"/>
    </source>
</evidence>
<evidence type="ECO:0000256" key="2">
    <source>
        <dbReference type="ARBA" id="ARBA00022603"/>
    </source>
</evidence>
<dbReference type="PIRSF" id="PIRSF036758">
    <property type="entry name" value="Aden_M_ParB"/>
    <property type="match status" value="1"/>
</dbReference>
<dbReference type="Pfam" id="PF01555">
    <property type="entry name" value="N6_N4_Mtase"/>
    <property type="match status" value="1"/>
</dbReference>
<dbReference type="InterPro" id="IPR002052">
    <property type="entry name" value="DNA_methylase_N6_adenine_CS"/>
</dbReference>
<dbReference type="GO" id="GO:0008170">
    <property type="term" value="F:N-methyltransferase activity"/>
    <property type="evidence" value="ECO:0007669"/>
    <property type="project" value="InterPro"/>
</dbReference>
<dbReference type="GO" id="GO:0032259">
    <property type="term" value="P:methylation"/>
    <property type="evidence" value="ECO:0007669"/>
    <property type="project" value="UniProtKB-KW"/>
</dbReference>
<dbReference type="InterPro" id="IPR002941">
    <property type="entry name" value="DNA_methylase_N4/N6"/>
</dbReference>
<dbReference type="AlphaFoldDB" id="A0A6M3M5L3"/>
<dbReference type="EMBL" id="MT143704">
    <property type="protein sequence ID" value="QJB01025.1"/>
    <property type="molecule type" value="Genomic_DNA"/>
</dbReference>